<protein>
    <submittedName>
        <fullName evidence="6">Uncharacterized protein</fullName>
    </submittedName>
</protein>
<dbReference type="AlphaFoldDB" id="A0A9W8K280"/>
<dbReference type="InterPro" id="IPR045863">
    <property type="entry name" value="CorA_TM1_TM2"/>
</dbReference>
<dbReference type="OrthoDB" id="3231000at2759"/>
<dbReference type="SUPFAM" id="SSF144083">
    <property type="entry name" value="Magnesium transport protein CorA, transmembrane region"/>
    <property type="match status" value="1"/>
</dbReference>
<evidence type="ECO:0000313" key="7">
    <source>
        <dbReference type="Proteomes" id="UP001148786"/>
    </source>
</evidence>
<keyword evidence="7" id="KW-1185">Reference proteome</keyword>
<dbReference type="GO" id="GO:0015087">
    <property type="term" value="F:cobalt ion transmembrane transporter activity"/>
    <property type="evidence" value="ECO:0007669"/>
    <property type="project" value="TreeGrafter"/>
</dbReference>
<dbReference type="PANTHER" id="PTHR46494:SF1">
    <property type="entry name" value="CORA FAMILY METAL ION TRANSPORTER (EUROFUNG)"/>
    <property type="match status" value="1"/>
</dbReference>
<evidence type="ECO:0000256" key="5">
    <source>
        <dbReference type="SAM" id="Phobius"/>
    </source>
</evidence>
<evidence type="ECO:0000313" key="6">
    <source>
        <dbReference type="EMBL" id="KAJ3510345.1"/>
    </source>
</evidence>
<evidence type="ECO:0000256" key="3">
    <source>
        <dbReference type="ARBA" id="ARBA00022989"/>
    </source>
</evidence>
<evidence type="ECO:0000256" key="1">
    <source>
        <dbReference type="ARBA" id="ARBA00004651"/>
    </source>
</evidence>
<dbReference type="PANTHER" id="PTHR46494">
    <property type="entry name" value="CORA FAMILY METAL ION TRANSPORTER (EUROFUNG)"/>
    <property type="match status" value="1"/>
</dbReference>
<sequence>MDTSRSRCEREPENRVRLFFVENLSGNVLQMLGTVYKIEPFFFSSSLNWIPSRYQEDVDAEHGDHITVVLPFLRTMPNPMTAPTTPASGGQFFAQMVAKIGSATIDTQAPLVLRSNDRILLLDLLSFHMVRRKGGSTIISYHPTPEWKSTSARYLHSRVRFAGESVYWQSLFKRSSDPTLVLLCVLWYPLYAWDESLENLYVHICWLESRVLVTNDIHLTRELHIIRASLLHYASLLESFRKTVVFLRNTPNPAMRDHLDSNTSIGSADLLERECDTLVSEIERLDMFRRMQEMRLENVINLAFASVNFEDSRDMQRLSEAALRDSAAMKRISYLTMVFLPASFVSTAFGMNIVDLQDGSYGTLSHYFEVALPLTAVTIWIIMALHTSRGEEGNTFLQRLRWPIRSAQQAFRLAIRKRKKANTGVV</sequence>
<dbReference type="Gene3D" id="1.20.58.340">
    <property type="entry name" value="Magnesium transport protein CorA, transmembrane region"/>
    <property type="match status" value="1"/>
</dbReference>
<feature type="transmembrane region" description="Helical" evidence="5">
    <location>
        <begin position="366"/>
        <end position="385"/>
    </location>
</feature>
<comment type="subcellular location">
    <subcellularLocation>
        <location evidence="1">Cell membrane</location>
        <topology evidence="1">Multi-pass membrane protein</topology>
    </subcellularLocation>
</comment>
<dbReference type="GO" id="GO:0050897">
    <property type="term" value="F:cobalt ion binding"/>
    <property type="evidence" value="ECO:0007669"/>
    <property type="project" value="TreeGrafter"/>
</dbReference>
<dbReference type="GO" id="GO:0000287">
    <property type="term" value="F:magnesium ion binding"/>
    <property type="evidence" value="ECO:0007669"/>
    <property type="project" value="TreeGrafter"/>
</dbReference>
<keyword evidence="3 5" id="KW-1133">Transmembrane helix</keyword>
<dbReference type="InterPro" id="IPR002523">
    <property type="entry name" value="MgTranspt_CorA/ZnTranspt_ZntB"/>
</dbReference>
<evidence type="ECO:0000256" key="2">
    <source>
        <dbReference type="ARBA" id="ARBA00022692"/>
    </source>
</evidence>
<name>A0A9W8K280_9AGAR</name>
<dbReference type="GO" id="GO:0005886">
    <property type="term" value="C:plasma membrane"/>
    <property type="evidence" value="ECO:0007669"/>
    <property type="project" value="UniProtKB-SubCell"/>
</dbReference>
<organism evidence="6 7">
    <name type="scientific">Agrocybe chaxingu</name>
    <dbReference type="NCBI Taxonomy" id="84603"/>
    <lineage>
        <taxon>Eukaryota</taxon>
        <taxon>Fungi</taxon>
        <taxon>Dikarya</taxon>
        <taxon>Basidiomycota</taxon>
        <taxon>Agaricomycotina</taxon>
        <taxon>Agaricomycetes</taxon>
        <taxon>Agaricomycetidae</taxon>
        <taxon>Agaricales</taxon>
        <taxon>Agaricineae</taxon>
        <taxon>Strophariaceae</taxon>
        <taxon>Agrocybe</taxon>
    </lineage>
</organism>
<dbReference type="EMBL" id="JANKHO010000406">
    <property type="protein sequence ID" value="KAJ3510345.1"/>
    <property type="molecule type" value="Genomic_DNA"/>
</dbReference>
<dbReference type="GO" id="GO:0015095">
    <property type="term" value="F:magnesium ion transmembrane transporter activity"/>
    <property type="evidence" value="ECO:0007669"/>
    <property type="project" value="TreeGrafter"/>
</dbReference>
<dbReference type="Pfam" id="PF01544">
    <property type="entry name" value="CorA"/>
    <property type="match status" value="1"/>
</dbReference>
<reference evidence="6" key="1">
    <citation type="submission" date="2022-07" db="EMBL/GenBank/DDBJ databases">
        <title>Genome Sequence of Agrocybe chaxingu.</title>
        <authorList>
            <person name="Buettner E."/>
        </authorList>
    </citation>
    <scope>NUCLEOTIDE SEQUENCE</scope>
    <source>
        <strain evidence="6">MP-N11</strain>
    </source>
</reference>
<evidence type="ECO:0000256" key="4">
    <source>
        <dbReference type="ARBA" id="ARBA00023136"/>
    </source>
</evidence>
<keyword evidence="2 5" id="KW-0812">Transmembrane</keyword>
<feature type="transmembrane region" description="Helical" evidence="5">
    <location>
        <begin position="332"/>
        <end position="354"/>
    </location>
</feature>
<keyword evidence="4 5" id="KW-0472">Membrane</keyword>
<accession>A0A9W8K280</accession>
<proteinExistence type="predicted"/>
<gene>
    <name evidence="6" type="ORF">NLJ89_g4728</name>
</gene>
<comment type="caution">
    <text evidence="6">The sequence shown here is derived from an EMBL/GenBank/DDBJ whole genome shotgun (WGS) entry which is preliminary data.</text>
</comment>
<dbReference type="Proteomes" id="UP001148786">
    <property type="component" value="Unassembled WGS sequence"/>
</dbReference>